<reference evidence="10 11" key="1">
    <citation type="submission" date="2022-07" db="EMBL/GenBank/DDBJ databases">
        <title>Methylomonas rivi sp. nov., Methylomonas rosea sp. nov., Methylomonas aureus sp. nov. and Methylomonas subterranea sp. nov., four novel methanotrophs isolated from a freshwater creek and the deep terrestrial subsurface.</title>
        <authorList>
            <person name="Abin C."/>
            <person name="Sankaranarayanan K."/>
            <person name="Garner C."/>
            <person name="Sindelar R."/>
            <person name="Kotary K."/>
            <person name="Garner R."/>
            <person name="Barclay S."/>
            <person name="Lawson P."/>
            <person name="Krumholz L."/>
        </authorList>
    </citation>
    <scope>NUCLEOTIDE SEQUENCE [LARGE SCALE GENOMIC DNA]</scope>
    <source>
        <strain evidence="10 11">WSC-6</strain>
    </source>
</reference>
<keyword evidence="6" id="KW-0406">Ion transport</keyword>
<keyword evidence="7" id="KW-0472">Membrane</keyword>
<dbReference type="InterPro" id="IPR000131">
    <property type="entry name" value="ATP_synth_F1_gsu"/>
</dbReference>
<keyword evidence="8" id="KW-0139">CF(1)</keyword>
<organism evidence="10 11">
    <name type="scientific">Methylomonas rivi</name>
    <dbReference type="NCBI Taxonomy" id="2952226"/>
    <lineage>
        <taxon>Bacteria</taxon>
        <taxon>Pseudomonadati</taxon>
        <taxon>Pseudomonadota</taxon>
        <taxon>Gammaproteobacteria</taxon>
        <taxon>Methylococcales</taxon>
        <taxon>Methylococcaceae</taxon>
        <taxon>Methylomonas</taxon>
    </lineage>
</organism>
<comment type="similarity">
    <text evidence="3">Belongs to the ATPase gamma chain family.</text>
</comment>
<dbReference type="InterPro" id="IPR035968">
    <property type="entry name" value="ATP_synth_F1_ATPase_gsu"/>
</dbReference>
<dbReference type="Pfam" id="PF00231">
    <property type="entry name" value="ATP-synt"/>
    <property type="match status" value="1"/>
</dbReference>
<dbReference type="Proteomes" id="UP001524586">
    <property type="component" value="Unassembled WGS sequence"/>
</dbReference>
<evidence type="ECO:0000256" key="9">
    <source>
        <dbReference type="ARBA" id="ARBA00023310"/>
    </source>
</evidence>
<dbReference type="SUPFAM" id="SSF52943">
    <property type="entry name" value="ATP synthase (F1-ATPase), gamma subunit"/>
    <property type="match status" value="1"/>
</dbReference>
<keyword evidence="11" id="KW-1185">Reference proteome</keyword>
<dbReference type="CDD" id="cd12151">
    <property type="entry name" value="F1-ATPase_gamma"/>
    <property type="match status" value="1"/>
</dbReference>
<accession>A0ABT1U8L9</accession>
<keyword evidence="5" id="KW-0375">Hydrogen ion transport</keyword>
<comment type="subcellular location">
    <subcellularLocation>
        <location evidence="2">Membrane</location>
        <topology evidence="2">Peripheral membrane protein</topology>
    </subcellularLocation>
</comment>
<dbReference type="PANTHER" id="PTHR11693:SF22">
    <property type="entry name" value="ATP SYNTHASE SUBUNIT GAMMA, MITOCHONDRIAL"/>
    <property type="match status" value="1"/>
</dbReference>
<dbReference type="PRINTS" id="PR00126">
    <property type="entry name" value="ATPASEGAMMA"/>
</dbReference>
<comment type="caution">
    <text evidence="10">The sequence shown here is derived from an EMBL/GenBank/DDBJ whole genome shotgun (WGS) entry which is preliminary data.</text>
</comment>
<evidence type="ECO:0000256" key="6">
    <source>
        <dbReference type="ARBA" id="ARBA00023065"/>
    </source>
</evidence>
<dbReference type="Gene3D" id="1.10.287.80">
    <property type="entry name" value="ATP synthase, gamma subunit, helix hairpin domain"/>
    <property type="match status" value="1"/>
</dbReference>
<dbReference type="EMBL" id="JANIBK010000134">
    <property type="protein sequence ID" value="MCQ8130198.1"/>
    <property type="molecule type" value="Genomic_DNA"/>
</dbReference>
<evidence type="ECO:0000313" key="11">
    <source>
        <dbReference type="Proteomes" id="UP001524586"/>
    </source>
</evidence>
<evidence type="ECO:0000256" key="2">
    <source>
        <dbReference type="ARBA" id="ARBA00004170"/>
    </source>
</evidence>
<evidence type="ECO:0000256" key="5">
    <source>
        <dbReference type="ARBA" id="ARBA00022781"/>
    </source>
</evidence>
<comment type="function">
    <text evidence="1">Produces ATP from ADP in the presence of a proton gradient across the membrane. The gamma chain is believed to be important in regulating ATPase activity and the flow of protons through the CF(0) complex.</text>
</comment>
<name>A0ABT1U8L9_9GAMM</name>
<gene>
    <name evidence="10" type="ORF">NP596_17200</name>
</gene>
<dbReference type="PANTHER" id="PTHR11693">
    <property type="entry name" value="ATP SYNTHASE GAMMA CHAIN"/>
    <property type="match status" value="1"/>
</dbReference>
<evidence type="ECO:0000256" key="4">
    <source>
        <dbReference type="ARBA" id="ARBA00022448"/>
    </source>
</evidence>
<sequence>METEQTLRRRIKTVGDLHAIVRTMKALAAVGARQYEAVLNSLDDYTQTVELGLQAALRGKVFDRPGRPPPESSMAAIVFGSDVGLCGRFNEDLLGFALAEMSGLQAPQAERTILVVGSRIHARLSELGHPLAGACPTPGSAAAITGTVRELLAYIDAWREQGITRVLLFYSQSCAPVLLQLLPVDPRQFSRLSRKPWPSRALPSHGPDAERLLAALIRQHLFIRLFRACAASLASEQQMRLRTTQAAEKNIQEKLDELAAEFRMRRQDAIDAELLDIGAGFEAVNSD</sequence>
<dbReference type="Gene3D" id="3.40.1380.10">
    <property type="match status" value="1"/>
</dbReference>
<proteinExistence type="inferred from homology"/>
<keyword evidence="4" id="KW-0813">Transport</keyword>
<protein>
    <submittedName>
        <fullName evidence="10">F0F1 ATP synthase subunit gamma</fullName>
    </submittedName>
</protein>
<evidence type="ECO:0000313" key="10">
    <source>
        <dbReference type="EMBL" id="MCQ8130198.1"/>
    </source>
</evidence>
<keyword evidence="9" id="KW-0066">ATP synthesis</keyword>
<evidence type="ECO:0000256" key="8">
    <source>
        <dbReference type="ARBA" id="ARBA00023196"/>
    </source>
</evidence>
<evidence type="ECO:0000256" key="1">
    <source>
        <dbReference type="ARBA" id="ARBA00003456"/>
    </source>
</evidence>
<evidence type="ECO:0000256" key="7">
    <source>
        <dbReference type="ARBA" id="ARBA00023136"/>
    </source>
</evidence>
<dbReference type="RefSeq" id="WP_256616622.1">
    <property type="nucleotide sequence ID" value="NZ_JANIBK010000134.1"/>
</dbReference>
<evidence type="ECO:0000256" key="3">
    <source>
        <dbReference type="ARBA" id="ARBA00007681"/>
    </source>
</evidence>